<name>A0AAU9UX25_EUPED</name>
<keyword evidence="1" id="KW-0812">Transmembrane</keyword>
<protein>
    <submittedName>
        <fullName evidence="2">Uncharacterized protein</fullName>
    </submittedName>
</protein>
<evidence type="ECO:0000313" key="2">
    <source>
        <dbReference type="EMBL" id="CAH2103124.1"/>
    </source>
</evidence>
<feature type="transmembrane region" description="Helical" evidence="1">
    <location>
        <begin position="65"/>
        <end position="88"/>
    </location>
</feature>
<proteinExistence type="predicted"/>
<gene>
    <name evidence="2" type="ORF">EEDITHA_LOCUS17674</name>
</gene>
<accession>A0AAU9UX25</accession>
<feature type="transmembrane region" description="Helical" evidence="1">
    <location>
        <begin position="136"/>
        <end position="157"/>
    </location>
</feature>
<dbReference type="Proteomes" id="UP001153954">
    <property type="component" value="Unassembled WGS sequence"/>
</dbReference>
<dbReference type="EMBL" id="CAKOGL010000026">
    <property type="protein sequence ID" value="CAH2103124.1"/>
    <property type="molecule type" value="Genomic_DNA"/>
</dbReference>
<evidence type="ECO:0000313" key="3">
    <source>
        <dbReference type="Proteomes" id="UP001153954"/>
    </source>
</evidence>
<feature type="transmembrane region" description="Helical" evidence="1">
    <location>
        <begin position="20"/>
        <end position="53"/>
    </location>
</feature>
<keyword evidence="1" id="KW-1133">Transmembrane helix</keyword>
<organism evidence="2 3">
    <name type="scientific">Euphydryas editha</name>
    <name type="common">Edith's checkerspot</name>
    <dbReference type="NCBI Taxonomy" id="104508"/>
    <lineage>
        <taxon>Eukaryota</taxon>
        <taxon>Metazoa</taxon>
        <taxon>Ecdysozoa</taxon>
        <taxon>Arthropoda</taxon>
        <taxon>Hexapoda</taxon>
        <taxon>Insecta</taxon>
        <taxon>Pterygota</taxon>
        <taxon>Neoptera</taxon>
        <taxon>Endopterygota</taxon>
        <taxon>Lepidoptera</taxon>
        <taxon>Glossata</taxon>
        <taxon>Ditrysia</taxon>
        <taxon>Papilionoidea</taxon>
        <taxon>Nymphalidae</taxon>
        <taxon>Nymphalinae</taxon>
        <taxon>Euphydryas</taxon>
    </lineage>
</organism>
<evidence type="ECO:0000256" key="1">
    <source>
        <dbReference type="SAM" id="Phobius"/>
    </source>
</evidence>
<sequence length="166" mass="17703">MDVPEVVKCFGTFPPKYATYLIALFGLASGGIGLAGIVLYGLIENALLVYILGRDVQMDDTLKKAVLMTIGFTSLLLTVASILLFLGATAGSRGALASGVWILLAMCLILIFSAIAAPVSCFFVKNACIIKKVSTAVMVLASIGVTIFLELWLYFLVVAQNYLNQL</sequence>
<keyword evidence="1" id="KW-0472">Membrane</keyword>
<feature type="transmembrane region" description="Helical" evidence="1">
    <location>
        <begin position="100"/>
        <end position="124"/>
    </location>
</feature>
<comment type="caution">
    <text evidence="2">The sequence shown here is derived from an EMBL/GenBank/DDBJ whole genome shotgun (WGS) entry which is preliminary data.</text>
</comment>
<reference evidence="2" key="1">
    <citation type="submission" date="2022-03" db="EMBL/GenBank/DDBJ databases">
        <authorList>
            <person name="Tunstrom K."/>
        </authorList>
    </citation>
    <scope>NUCLEOTIDE SEQUENCE</scope>
</reference>
<keyword evidence="3" id="KW-1185">Reference proteome</keyword>
<dbReference type="AlphaFoldDB" id="A0AAU9UX25"/>